<keyword evidence="5 7" id="KW-0472">Membrane</keyword>
<evidence type="ECO:0000256" key="5">
    <source>
        <dbReference type="ARBA" id="ARBA00023136"/>
    </source>
</evidence>
<evidence type="ECO:0000256" key="4">
    <source>
        <dbReference type="ARBA" id="ARBA00022989"/>
    </source>
</evidence>
<evidence type="ECO:0000256" key="6">
    <source>
        <dbReference type="ARBA" id="ARBA00038076"/>
    </source>
</evidence>
<gene>
    <name evidence="9" type="ORF">SAMN02745196_02971</name>
</gene>
<dbReference type="PANTHER" id="PTHR30572:SF4">
    <property type="entry name" value="ABC TRANSPORTER PERMEASE YTRF"/>
    <property type="match status" value="1"/>
</dbReference>
<evidence type="ECO:0000313" key="9">
    <source>
        <dbReference type="EMBL" id="SHI11726.1"/>
    </source>
</evidence>
<feature type="transmembrane region" description="Helical" evidence="7">
    <location>
        <begin position="16"/>
        <end position="38"/>
    </location>
</feature>
<evidence type="ECO:0000313" key="10">
    <source>
        <dbReference type="Proteomes" id="UP000184526"/>
    </source>
</evidence>
<feature type="transmembrane region" description="Helical" evidence="7">
    <location>
        <begin position="693"/>
        <end position="711"/>
    </location>
</feature>
<sequence>MLNYIFKSIKKYKGSFIFVMVGLFTIFSCIPVGIASLYTSKAIITEDIEKYGRGQYDILVRNEDSITALEKENKLIEENYIDGIKGSISLDNYETIKGIPGIEVVAPIASLGYFADSNSTLGVTLPRDDKGYKIKLDYVTSDGVKDYTIKSGEVFAIPTIRKNILTRETTQQGIVDIATTIRENGSVNEQTTNSSTDPIMPYCLSYGIGMYSTYFKGNMSQVFYGDKEDEYGALFYKPEYFNYILEMPKTWSMLVAIDPDAEAKLSGIDSFIEEGIYLKNGEIKERNERISEFSDLRINYNEIPIIRNTSATYPFSVNMKIDKLDIDRHKGEKLLEDNLGDHKKLEEYDVSRVDFEENKDNPYLKFKDSTYESINNIGVLSSEEKTIDLTEYITPFKPVNIDVEPQNDWKSETGKVSPNIYQGTKYYSSTPLEYSKNGEEISVKAKNAIGDLLVFRELEEHGEEVKAIVDNNKAAFKFTTVGSFDGGKLYNSDEVKLNGTPLGIYGDTYLTQVENEYGEKVENKKVYPTCVPGTIASSVPQGYTTLEAATLIKGENPIDAIRVKVAGIDKYDDIAKSKIQQIAMEINEKTGLHVDIVAGSSTQNIVASIEGKGEVQGIGKVIQRWVTLGTALKITDSWDMIGFILVMLFVICGFLFIINRISSYLLTRKNEIQILKSVGWGDKEIAKVICGENILASIISSALVIIMTIILNMKFEIKFLTEIVTVTLIIGNLLVVLISYLYPLISSRKRISYRGSMFNDSLNKMIINEVIRNKGRYILTVTQIALSGALGIFTYLSLQATRNNIGNTALGSQVNLSTNNMALILTIGAFALIIFTTFDRFSSIVESRKREIGILNTLGWDRLNIGVVIYGSLILIAFIGNVIAFIISLSCYDVLYSQLPITTFKLILLIILMLGLSIVSGVVPLIKATNATINENMKNNR</sequence>
<feature type="domain" description="ABC3 transporter permease C-terminal" evidence="8">
    <location>
        <begin position="644"/>
        <end position="750"/>
    </location>
</feature>
<dbReference type="RefSeq" id="WP_072832778.1">
    <property type="nucleotide sequence ID" value="NZ_FQXP01000015.1"/>
</dbReference>
<dbReference type="Proteomes" id="UP000184526">
    <property type="component" value="Unassembled WGS sequence"/>
</dbReference>
<accession>A0A1M5YI88</accession>
<feature type="transmembrane region" description="Helical" evidence="7">
    <location>
        <begin position="907"/>
        <end position="926"/>
    </location>
</feature>
<comment type="subcellular location">
    <subcellularLocation>
        <location evidence="1">Cell membrane</location>
        <topology evidence="1">Multi-pass membrane protein</topology>
    </subcellularLocation>
</comment>
<feature type="transmembrane region" description="Helical" evidence="7">
    <location>
        <begin position="777"/>
        <end position="801"/>
    </location>
</feature>
<comment type="similarity">
    <text evidence="6">Belongs to the ABC-4 integral membrane protein family.</text>
</comment>
<dbReference type="Pfam" id="PF02687">
    <property type="entry name" value="FtsX"/>
    <property type="match status" value="2"/>
</dbReference>
<dbReference type="GO" id="GO:0022857">
    <property type="term" value="F:transmembrane transporter activity"/>
    <property type="evidence" value="ECO:0007669"/>
    <property type="project" value="TreeGrafter"/>
</dbReference>
<evidence type="ECO:0000256" key="2">
    <source>
        <dbReference type="ARBA" id="ARBA00022475"/>
    </source>
</evidence>
<dbReference type="InterPro" id="IPR050250">
    <property type="entry name" value="Macrolide_Exporter_MacB"/>
</dbReference>
<evidence type="ECO:0000256" key="7">
    <source>
        <dbReference type="SAM" id="Phobius"/>
    </source>
</evidence>
<evidence type="ECO:0000256" key="1">
    <source>
        <dbReference type="ARBA" id="ARBA00004651"/>
    </source>
</evidence>
<dbReference type="STRING" id="1121306.SAMN02745196_02971"/>
<organism evidence="9 10">
    <name type="scientific">Clostridium collagenovorans DSM 3089</name>
    <dbReference type="NCBI Taxonomy" id="1121306"/>
    <lineage>
        <taxon>Bacteria</taxon>
        <taxon>Bacillati</taxon>
        <taxon>Bacillota</taxon>
        <taxon>Clostridia</taxon>
        <taxon>Eubacteriales</taxon>
        <taxon>Clostridiaceae</taxon>
        <taxon>Clostridium</taxon>
    </lineage>
</organism>
<proteinExistence type="inferred from homology"/>
<keyword evidence="3 7" id="KW-0812">Transmembrane</keyword>
<feature type="transmembrane region" description="Helical" evidence="7">
    <location>
        <begin position="723"/>
        <end position="745"/>
    </location>
</feature>
<feature type="domain" description="ABC3 transporter permease C-terminal" evidence="8">
    <location>
        <begin position="825"/>
        <end position="932"/>
    </location>
</feature>
<keyword evidence="4 7" id="KW-1133">Transmembrane helix</keyword>
<feature type="transmembrane region" description="Helical" evidence="7">
    <location>
        <begin position="640"/>
        <end position="659"/>
    </location>
</feature>
<dbReference type="PROSITE" id="PS51257">
    <property type="entry name" value="PROKAR_LIPOPROTEIN"/>
    <property type="match status" value="1"/>
</dbReference>
<protein>
    <submittedName>
        <fullName evidence="9">FtsX-like permease family protein</fullName>
    </submittedName>
</protein>
<dbReference type="AlphaFoldDB" id="A0A1M5YI88"/>
<name>A0A1M5YI88_9CLOT</name>
<dbReference type="GO" id="GO:0005886">
    <property type="term" value="C:plasma membrane"/>
    <property type="evidence" value="ECO:0007669"/>
    <property type="project" value="UniProtKB-SubCell"/>
</dbReference>
<feature type="transmembrane region" description="Helical" evidence="7">
    <location>
        <begin position="821"/>
        <end position="842"/>
    </location>
</feature>
<dbReference type="InterPro" id="IPR003838">
    <property type="entry name" value="ABC3_permease_C"/>
</dbReference>
<evidence type="ECO:0000256" key="3">
    <source>
        <dbReference type="ARBA" id="ARBA00022692"/>
    </source>
</evidence>
<dbReference type="PANTHER" id="PTHR30572">
    <property type="entry name" value="MEMBRANE COMPONENT OF TRANSPORTER-RELATED"/>
    <property type="match status" value="1"/>
</dbReference>
<dbReference type="EMBL" id="FQXP01000015">
    <property type="protein sequence ID" value="SHI11726.1"/>
    <property type="molecule type" value="Genomic_DNA"/>
</dbReference>
<reference evidence="9 10" key="1">
    <citation type="submission" date="2016-11" db="EMBL/GenBank/DDBJ databases">
        <authorList>
            <person name="Jaros S."/>
            <person name="Januszkiewicz K."/>
            <person name="Wedrychowicz H."/>
        </authorList>
    </citation>
    <scope>NUCLEOTIDE SEQUENCE [LARGE SCALE GENOMIC DNA]</scope>
    <source>
        <strain evidence="9 10">DSM 3089</strain>
    </source>
</reference>
<dbReference type="OrthoDB" id="3268975at2"/>
<feature type="transmembrane region" description="Helical" evidence="7">
    <location>
        <begin position="863"/>
        <end position="887"/>
    </location>
</feature>
<keyword evidence="10" id="KW-1185">Reference proteome</keyword>
<keyword evidence="2" id="KW-1003">Cell membrane</keyword>
<evidence type="ECO:0000259" key="8">
    <source>
        <dbReference type="Pfam" id="PF02687"/>
    </source>
</evidence>